<dbReference type="InterPro" id="IPR055178">
    <property type="entry name" value="RsdA/BaiN/AoA(So)-like_dom"/>
</dbReference>
<dbReference type="PANTHER" id="PTHR42887">
    <property type="entry name" value="OS12G0638800 PROTEIN"/>
    <property type="match status" value="1"/>
</dbReference>
<protein>
    <submittedName>
        <fullName evidence="6">TIGR03862 family flavoprotein</fullName>
    </submittedName>
</protein>
<evidence type="ECO:0000313" key="6">
    <source>
        <dbReference type="EMBL" id="MFC5462857.1"/>
    </source>
</evidence>
<keyword evidence="2" id="KW-0285">Flavoprotein</keyword>
<comment type="cofactor">
    <cofactor evidence="1">
        <name>FAD</name>
        <dbReference type="ChEBI" id="CHEBI:57692"/>
    </cofactor>
</comment>
<evidence type="ECO:0000259" key="5">
    <source>
        <dbReference type="Pfam" id="PF22780"/>
    </source>
</evidence>
<dbReference type="Pfam" id="PF22780">
    <property type="entry name" value="HI0933_like_1st"/>
    <property type="match status" value="1"/>
</dbReference>
<dbReference type="NCBIfam" id="TIGR03862">
    <property type="entry name" value="flavo_PP4765"/>
    <property type="match status" value="1"/>
</dbReference>
<dbReference type="Gene3D" id="3.50.50.60">
    <property type="entry name" value="FAD/NAD(P)-binding domain"/>
    <property type="match status" value="1"/>
</dbReference>
<dbReference type="Gene3D" id="1.10.8.260">
    <property type="entry name" value="HI0933 insert domain-like"/>
    <property type="match status" value="1"/>
</dbReference>
<sequence length="413" mass="44138">MPATLPHRPRVAVIGGGPAGLMAAEVLAAGGAAVDVYDAMPSVARKFLLAGKGGMNITHSEPVEDFIGRYAARSKEVAAWIEGFGPGAVREWIHGLGIETFVGTSGRVFPTDMKAAPLLRAWLHRMRENGVRFHMRHRWLGWQDGALRFSTPDGELDVRPGATILALGGASWARLGSDGAWAPLLASRVVDVAPLRPSNCGFDTDWSTHFSDKHAGAPLPTVAIAYEDRSGERARRQGQFVVTATGIEGSLVYALSAPLRDQIAARGSTTIWLDLAPDHSAERVRDEVARPRGSRSMSSHLQSRLGIKGVKAGLLRECLSQDDYADHERLAAALKALPLVLKRPRPIDEAISSAGGVRFEAIDANGMLRALPGVFVAGEMVDWEAPTGGYLLTACFASGRAAGHGVLRWLAAQ</sequence>
<keyword evidence="7" id="KW-1185">Reference proteome</keyword>
<dbReference type="RefSeq" id="WP_379786347.1">
    <property type="nucleotide sequence ID" value="NZ_JBHSMU010000019.1"/>
</dbReference>
<keyword evidence="3" id="KW-0274">FAD</keyword>
<feature type="domain" description="RsdA/BaiN/AoA(So)-like insert" evidence="5">
    <location>
        <begin position="196"/>
        <end position="352"/>
    </location>
</feature>
<reference evidence="7" key="1">
    <citation type="journal article" date="2019" name="Int. J. Syst. Evol. Microbiol.">
        <title>The Global Catalogue of Microorganisms (GCM) 10K type strain sequencing project: providing services to taxonomists for standard genome sequencing and annotation.</title>
        <authorList>
            <consortium name="The Broad Institute Genomics Platform"/>
            <consortium name="The Broad Institute Genome Sequencing Center for Infectious Disease"/>
            <person name="Wu L."/>
            <person name="Ma J."/>
        </authorList>
    </citation>
    <scope>NUCLEOTIDE SEQUENCE [LARGE SCALE GENOMIC DNA]</scope>
    <source>
        <strain evidence="7">KACC 12649</strain>
    </source>
</reference>
<dbReference type="Gene3D" id="2.40.30.10">
    <property type="entry name" value="Translation factors"/>
    <property type="match status" value="1"/>
</dbReference>
<dbReference type="PRINTS" id="PR00419">
    <property type="entry name" value="ADXRDTASE"/>
</dbReference>
<dbReference type="InterPro" id="IPR022460">
    <property type="entry name" value="Flavoprotein_PP4765"/>
</dbReference>
<dbReference type="InterPro" id="IPR023166">
    <property type="entry name" value="BaiN-like_dom_sf"/>
</dbReference>
<dbReference type="EMBL" id="JBHSMU010000019">
    <property type="protein sequence ID" value="MFC5462857.1"/>
    <property type="molecule type" value="Genomic_DNA"/>
</dbReference>
<accession>A0ABW0LD13</accession>
<dbReference type="Proteomes" id="UP001596050">
    <property type="component" value="Unassembled WGS sequence"/>
</dbReference>
<evidence type="ECO:0000313" key="7">
    <source>
        <dbReference type="Proteomes" id="UP001596050"/>
    </source>
</evidence>
<evidence type="ECO:0000259" key="4">
    <source>
        <dbReference type="Pfam" id="PF03486"/>
    </source>
</evidence>
<dbReference type="SUPFAM" id="SSF160996">
    <property type="entry name" value="HI0933 insert domain-like"/>
    <property type="match status" value="1"/>
</dbReference>
<gene>
    <name evidence="6" type="ORF">ACFPN5_23870</name>
</gene>
<dbReference type="InterPro" id="IPR057661">
    <property type="entry name" value="RsdA/BaiN/AoA(So)_Rossmann"/>
</dbReference>
<dbReference type="NCBIfam" id="TIGR00275">
    <property type="entry name" value="aminoacetone oxidase family FAD-binding enzyme"/>
    <property type="match status" value="1"/>
</dbReference>
<organism evidence="6 7">
    <name type="scientific">Massilia niabensis</name>
    <dbReference type="NCBI Taxonomy" id="544910"/>
    <lineage>
        <taxon>Bacteria</taxon>
        <taxon>Pseudomonadati</taxon>
        <taxon>Pseudomonadota</taxon>
        <taxon>Betaproteobacteria</taxon>
        <taxon>Burkholderiales</taxon>
        <taxon>Oxalobacteraceae</taxon>
        <taxon>Telluria group</taxon>
        <taxon>Massilia</taxon>
    </lineage>
</organism>
<evidence type="ECO:0000256" key="2">
    <source>
        <dbReference type="ARBA" id="ARBA00022630"/>
    </source>
</evidence>
<dbReference type="Pfam" id="PF03486">
    <property type="entry name" value="HI0933_like"/>
    <property type="match status" value="1"/>
</dbReference>
<proteinExistence type="predicted"/>
<dbReference type="InterPro" id="IPR036188">
    <property type="entry name" value="FAD/NAD-bd_sf"/>
</dbReference>
<name>A0ABW0LD13_9BURK</name>
<evidence type="ECO:0000256" key="1">
    <source>
        <dbReference type="ARBA" id="ARBA00001974"/>
    </source>
</evidence>
<comment type="caution">
    <text evidence="6">The sequence shown here is derived from an EMBL/GenBank/DDBJ whole genome shotgun (WGS) entry which is preliminary data.</text>
</comment>
<dbReference type="PANTHER" id="PTHR42887:SF1">
    <property type="entry name" value="BLR3961 PROTEIN"/>
    <property type="match status" value="1"/>
</dbReference>
<dbReference type="InterPro" id="IPR004792">
    <property type="entry name" value="BaiN-like"/>
</dbReference>
<dbReference type="SUPFAM" id="SSF51905">
    <property type="entry name" value="FAD/NAD(P)-binding domain"/>
    <property type="match status" value="1"/>
</dbReference>
<evidence type="ECO:0000256" key="3">
    <source>
        <dbReference type="ARBA" id="ARBA00022827"/>
    </source>
</evidence>
<feature type="domain" description="RsdA/BaiN/AoA(So)-like Rossmann fold-like" evidence="4">
    <location>
        <begin position="10"/>
        <end position="404"/>
    </location>
</feature>